<comment type="caution">
    <text evidence="6">The sequence shown here is derived from an EMBL/GenBank/DDBJ whole genome shotgun (WGS) entry which is preliminary data.</text>
</comment>
<keyword evidence="3" id="KW-0808">Transferase</keyword>
<protein>
    <recommendedName>
        <fullName evidence="2">1-acylglycerol-3-phosphate O-acyltransferase</fullName>
        <ecNumber evidence="2">2.3.1.51</ecNumber>
    </recommendedName>
</protein>
<evidence type="ECO:0000256" key="1">
    <source>
        <dbReference type="ARBA" id="ARBA00004728"/>
    </source>
</evidence>
<feature type="transmembrane region" description="Helical" evidence="5">
    <location>
        <begin position="35"/>
        <end position="56"/>
    </location>
</feature>
<comment type="pathway">
    <text evidence="1">Phospholipid metabolism; CDP-diacylglycerol biosynthesis; CDP-diacylglycerol from sn-glycerol 3-phosphate: step 2/3.</text>
</comment>
<evidence type="ECO:0000256" key="5">
    <source>
        <dbReference type="SAM" id="Phobius"/>
    </source>
</evidence>
<dbReference type="EC" id="2.3.1.51" evidence="2"/>
<dbReference type="OrthoDB" id="202234at2759"/>
<dbReference type="GO" id="GO:0003841">
    <property type="term" value="F:1-acylglycerol-3-phosphate O-acyltransferase activity"/>
    <property type="evidence" value="ECO:0007669"/>
    <property type="project" value="UniProtKB-EC"/>
</dbReference>
<dbReference type="AlphaFoldDB" id="A0A8K0GKF5"/>
<accession>A0A8K0GKF5</accession>
<name>A0A8K0GKF5_IGNLU</name>
<evidence type="ECO:0000256" key="2">
    <source>
        <dbReference type="ARBA" id="ARBA00013211"/>
    </source>
</evidence>
<dbReference type="PANTHER" id="PTHR10434">
    <property type="entry name" value="1-ACYL-SN-GLYCEROL-3-PHOSPHATE ACYLTRANSFERASE"/>
    <property type="match status" value="1"/>
</dbReference>
<keyword evidence="5" id="KW-0812">Transmembrane</keyword>
<dbReference type="GO" id="GO:0005783">
    <property type="term" value="C:endoplasmic reticulum"/>
    <property type="evidence" value="ECO:0007669"/>
    <property type="project" value="TreeGrafter"/>
</dbReference>
<proteinExistence type="predicted"/>
<organism evidence="6 7">
    <name type="scientific">Ignelater luminosus</name>
    <name type="common">Cucubano</name>
    <name type="synonym">Pyrophorus luminosus</name>
    <dbReference type="NCBI Taxonomy" id="2038154"/>
    <lineage>
        <taxon>Eukaryota</taxon>
        <taxon>Metazoa</taxon>
        <taxon>Ecdysozoa</taxon>
        <taxon>Arthropoda</taxon>
        <taxon>Hexapoda</taxon>
        <taxon>Insecta</taxon>
        <taxon>Pterygota</taxon>
        <taxon>Neoptera</taxon>
        <taxon>Endopterygota</taxon>
        <taxon>Coleoptera</taxon>
        <taxon>Polyphaga</taxon>
        <taxon>Elateriformia</taxon>
        <taxon>Elateroidea</taxon>
        <taxon>Elateridae</taxon>
        <taxon>Agrypninae</taxon>
        <taxon>Pyrophorini</taxon>
        <taxon>Ignelater</taxon>
    </lineage>
</organism>
<dbReference type="Proteomes" id="UP000801492">
    <property type="component" value="Unassembled WGS sequence"/>
</dbReference>
<dbReference type="GO" id="GO:0006654">
    <property type="term" value="P:phosphatidic acid biosynthetic process"/>
    <property type="evidence" value="ECO:0007669"/>
    <property type="project" value="TreeGrafter"/>
</dbReference>
<dbReference type="EMBL" id="VTPC01001891">
    <property type="protein sequence ID" value="KAF2901078.1"/>
    <property type="molecule type" value="Genomic_DNA"/>
</dbReference>
<reference evidence="6" key="1">
    <citation type="submission" date="2019-08" db="EMBL/GenBank/DDBJ databases">
        <title>The genome of the North American firefly Photinus pyralis.</title>
        <authorList>
            <consortium name="Photinus pyralis genome working group"/>
            <person name="Fallon T.R."/>
            <person name="Sander Lower S.E."/>
            <person name="Weng J.-K."/>
        </authorList>
    </citation>
    <scope>NUCLEOTIDE SEQUENCE</scope>
    <source>
        <strain evidence="6">TRF0915ILg1</strain>
        <tissue evidence="6">Whole body</tissue>
    </source>
</reference>
<keyword evidence="4" id="KW-0012">Acyltransferase</keyword>
<keyword evidence="7" id="KW-1185">Reference proteome</keyword>
<evidence type="ECO:0000256" key="4">
    <source>
        <dbReference type="ARBA" id="ARBA00023315"/>
    </source>
</evidence>
<evidence type="ECO:0000256" key="3">
    <source>
        <dbReference type="ARBA" id="ARBA00022679"/>
    </source>
</evidence>
<keyword evidence="5" id="KW-0472">Membrane</keyword>
<dbReference type="PANTHER" id="PTHR10434:SF11">
    <property type="entry name" value="1-ACYL-SN-GLYCEROL-3-PHOSPHATE ACYLTRANSFERASE"/>
    <property type="match status" value="1"/>
</dbReference>
<keyword evidence="5" id="KW-1133">Transmembrane helix</keyword>
<evidence type="ECO:0000313" key="6">
    <source>
        <dbReference type="EMBL" id="KAF2901078.1"/>
    </source>
</evidence>
<dbReference type="SUPFAM" id="SSF69593">
    <property type="entry name" value="Glycerol-3-phosphate (1)-acyltransferase"/>
    <property type="match status" value="1"/>
</dbReference>
<gene>
    <name evidence="6" type="ORF">ILUMI_05134</name>
</gene>
<evidence type="ECO:0000313" key="7">
    <source>
        <dbReference type="Proteomes" id="UP000801492"/>
    </source>
</evidence>
<sequence>MQLLKLQNRKRQNYGCFLKVQDVTRARYMHSKRGAFHMAISAQLPILPVVYSRYYFLDKKERRFDHGKIIMTTLPPIHTTGMTVNDIDKLMQQTRDVMIPVFQESNKEVLESVGIIPPPTTG</sequence>